<evidence type="ECO:0000256" key="8">
    <source>
        <dbReference type="HAMAP-Rule" id="MF_00137"/>
    </source>
</evidence>
<dbReference type="RefSeq" id="WP_122950900.1">
    <property type="nucleotide sequence ID" value="NZ_CP024634.1"/>
</dbReference>
<organism evidence="10 11">
    <name type="scientific">Bathymodiolus thermophilus thioautotrophic gill symbiont</name>
    <dbReference type="NCBI Taxonomy" id="2360"/>
    <lineage>
        <taxon>Bacteria</taxon>
        <taxon>Pseudomonadati</taxon>
        <taxon>Pseudomonadota</taxon>
        <taxon>Gammaproteobacteria</taxon>
        <taxon>sulfur-oxidizing symbionts</taxon>
    </lineage>
</organism>
<name>A0A3G3IJT0_9GAMM</name>
<comment type="catalytic activity">
    <reaction evidence="7 8">
        <text>5-amino-1-(5-phospho-D-ribosyl)imidazole-4-carboxylate + L-aspartate + ATP = (2S)-2-[5-amino-1-(5-phospho-beta-D-ribosyl)imidazole-4-carboxamido]succinate + ADP + phosphate + 2 H(+)</text>
        <dbReference type="Rhea" id="RHEA:22628"/>
        <dbReference type="ChEBI" id="CHEBI:15378"/>
        <dbReference type="ChEBI" id="CHEBI:29991"/>
        <dbReference type="ChEBI" id="CHEBI:30616"/>
        <dbReference type="ChEBI" id="CHEBI:43474"/>
        <dbReference type="ChEBI" id="CHEBI:58443"/>
        <dbReference type="ChEBI" id="CHEBI:77657"/>
        <dbReference type="ChEBI" id="CHEBI:456216"/>
        <dbReference type="EC" id="6.3.2.6"/>
    </reaction>
</comment>
<dbReference type="InterPro" id="IPR028923">
    <property type="entry name" value="SAICAR_synt/ADE2_N"/>
</dbReference>
<dbReference type="PROSITE" id="PS01058">
    <property type="entry name" value="SAICAR_SYNTHETASE_2"/>
    <property type="match status" value="1"/>
</dbReference>
<dbReference type="GO" id="GO:0006189">
    <property type="term" value="P:'de novo' IMP biosynthetic process"/>
    <property type="evidence" value="ECO:0007669"/>
    <property type="project" value="UniProtKB-UniRule"/>
</dbReference>
<dbReference type="FunFam" id="3.30.470.20:FF:000015">
    <property type="entry name" value="Phosphoribosylaminoimidazole-succinocarboxamide synthase"/>
    <property type="match status" value="1"/>
</dbReference>
<dbReference type="NCBIfam" id="NF010568">
    <property type="entry name" value="PRK13961.1"/>
    <property type="match status" value="1"/>
</dbReference>
<comment type="pathway">
    <text evidence="1 8">Purine metabolism; IMP biosynthesis via de novo pathway; 5-amino-1-(5-phospho-D-ribosyl)imidazole-4-carboxamide from 5-amino-1-(5-phospho-D-ribosyl)imidazole-4-carboxylate: step 1/2.</text>
</comment>
<evidence type="ECO:0000256" key="3">
    <source>
        <dbReference type="ARBA" id="ARBA00022598"/>
    </source>
</evidence>
<dbReference type="GO" id="GO:0004639">
    <property type="term" value="F:phosphoribosylaminoimidazolesuccinocarboxamide synthase activity"/>
    <property type="evidence" value="ECO:0007669"/>
    <property type="project" value="UniProtKB-UniRule"/>
</dbReference>
<evidence type="ECO:0000313" key="10">
    <source>
        <dbReference type="EMBL" id="AYQ55824.1"/>
    </source>
</evidence>
<keyword evidence="3 8" id="KW-0436">Ligase</keyword>
<dbReference type="EMBL" id="CP024634">
    <property type="protein sequence ID" value="AYQ55824.1"/>
    <property type="molecule type" value="Genomic_DNA"/>
</dbReference>
<dbReference type="GO" id="GO:0005524">
    <property type="term" value="F:ATP binding"/>
    <property type="evidence" value="ECO:0007669"/>
    <property type="project" value="UniProtKB-KW"/>
</dbReference>
<evidence type="ECO:0000259" key="9">
    <source>
        <dbReference type="Pfam" id="PF01259"/>
    </source>
</evidence>
<sequence length="295" mass="33074">MKTLFETSLNLPLIQKGKVRDIYAIDDKRILIVTTDRLSAFDVVFPEPIAGKGQVLTEVANFWFEKTQHIVPNHLTREPLDSVLTPAEIKQVAGRAIIVKKLKPLAIEAIVRGYLIGSGWKDYQASGKICGIELPKNLRLAEKLPTALYTPSNKAAVGAHDENIDFAQTIAIAGEDLAQQIKQTSLALYNFASDYALKKDIIIADTKFEFGLDENNCLTLMDEVLTPDSSRFWSKSDYHIGTSPKSFDKQIVRDYLETLDWDKTPPAPSLPDNITQKTAQQYHQVQQLLMQTTKI</sequence>
<dbReference type="UniPathway" id="UPA00074">
    <property type="reaction ID" value="UER00131"/>
</dbReference>
<dbReference type="GO" id="GO:0005737">
    <property type="term" value="C:cytoplasm"/>
    <property type="evidence" value="ECO:0007669"/>
    <property type="project" value="TreeGrafter"/>
</dbReference>
<protein>
    <recommendedName>
        <fullName evidence="8">Phosphoribosylaminoimidazole-succinocarboxamide synthase</fullName>
        <ecNumber evidence="8">6.3.2.6</ecNumber>
    </recommendedName>
    <alternativeName>
        <fullName evidence="8">SAICAR synthetase</fullName>
    </alternativeName>
</protein>
<reference evidence="10 11" key="1">
    <citation type="submission" date="2017-11" db="EMBL/GenBank/DDBJ databases">
        <title>Genome sequence of the bacterial symbiont EPR9N from a vent mussel Bathymodiolus thermophilus.</title>
        <authorList>
            <person name="Won Y.-J."/>
        </authorList>
    </citation>
    <scope>NUCLEOTIDE SEQUENCE [LARGE SCALE GENOMIC DNA]</scope>
    <source>
        <strain evidence="10 11">EPR9N</strain>
    </source>
</reference>
<evidence type="ECO:0000313" key="11">
    <source>
        <dbReference type="Proteomes" id="UP000278334"/>
    </source>
</evidence>
<dbReference type="PANTHER" id="PTHR43700">
    <property type="entry name" value="PHOSPHORIBOSYLAMINOIMIDAZOLE-SUCCINOCARBOXAMIDE SYNTHASE"/>
    <property type="match status" value="1"/>
</dbReference>
<dbReference type="NCBIfam" id="TIGR00081">
    <property type="entry name" value="purC"/>
    <property type="match status" value="1"/>
</dbReference>
<dbReference type="Gene3D" id="3.30.470.20">
    <property type="entry name" value="ATP-grasp fold, B domain"/>
    <property type="match status" value="1"/>
</dbReference>
<keyword evidence="5 8" id="KW-0658">Purine biosynthesis</keyword>
<comment type="similarity">
    <text evidence="2 8">Belongs to the SAICAR synthetase family.</text>
</comment>
<dbReference type="Proteomes" id="UP000278334">
    <property type="component" value="Chromosome"/>
</dbReference>
<proteinExistence type="inferred from homology"/>
<evidence type="ECO:0000256" key="4">
    <source>
        <dbReference type="ARBA" id="ARBA00022741"/>
    </source>
</evidence>
<dbReference type="CDD" id="cd01414">
    <property type="entry name" value="SAICAR_synt_Sc"/>
    <property type="match status" value="1"/>
</dbReference>
<dbReference type="EC" id="6.3.2.6" evidence="8"/>
<dbReference type="AlphaFoldDB" id="A0A3G3IJT0"/>
<evidence type="ECO:0000256" key="2">
    <source>
        <dbReference type="ARBA" id="ARBA00010190"/>
    </source>
</evidence>
<feature type="domain" description="SAICAR synthetase/ADE2 N-terminal" evidence="9">
    <location>
        <begin position="14"/>
        <end position="265"/>
    </location>
</feature>
<dbReference type="InterPro" id="IPR001636">
    <property type="entry name" value="SAICAR_synth"/>
</dbReference>
<evidence type="ECO:0000256" key="5">
    <source>
        <dbReference type="ARBA" id="ARBA00022755"/>
    </source>
</evidence>
<evidence type="ECO:0000256" key="1">
    <source>
        <dbReference type="ARBA" id="ARBA00004672"/>
    </source>
</evidence>
<dbReference type="HAMAP" id="MF_00137">
    <property type="entry name" value="SAICAR_synth"/>
    <property type="match status" value="1"/>
</dbReference>
<keyword evidence="4 8" id="KW-0547">Nucleotide-binding</keyword>
<dbReference type="Pfam" id="PF01259">
    <property type="entry name" value="SAICAR_synt"/>
    <property type="match status" value="1"/>
</dbReference>
<evidence type="ECO:0000256" key="6">
    <source>
        <dbReference type="ARBA" id="ARBA00022840"/>
    </source>
</evidence>
<dbReference type="KEGG" id="bthg:MS2017_0062"/>
<gene>
    <name evidence="8" type="primary">purC</name>
    <name evidence="10" type="ORF">MS2017_0062</name>
</gene>
<keyword evidence="6 8" id="KW-0067">ATP-binding</keyword>
<dbReference type="Gene3D" id="3.30.200.20">
    <property type="entry name" value="Phosphorylase Kinase, domain 1"/>
    <property type="match status" value="1"/>
</dbReference>
<dbReference type="PANTHER" id="PTHR43700:SF1">
    <property type="entry name" value="PHOSPHORIBOSYLAMINOIMIDAZOLE-SUCCINOCARBOXAMIDE SYNTHASE"/>
    <property type="match status" value="1"/>
</dbReference>
<accession>A0A3G3IJT0</accession>
<dbReference type="InterPro" id="IPR018236">
    <property type="entry name" value="SAICAR_synthetase_CS"/>
</dbReference>
<evidence type="ECO:0000256" key="7">
    <source>
        <dbReference type="ARBA" id="ARBA00048475"/>
    </source>
</evidence>
<dbReference type="SUPFAM" id="SSF56104">
    <property type="entry name" value="SAICAR synthase-like"/>
    <property type="match status" value="1"/>
</dbReference>